<dbReference type="RefSeq" id="WP_103932732.1">
    <property type="nucleotide sequence ID" value="NZ_FNVA01000002.1"/>
</dbReference>
<evidence type="ECO:0000313" key="2">
    <source>
        <dbReference type="EMBL" id="SEG06377.1"/>
    </source>
</evidence>
<dbReference type="Proteomes" id="UP000236728">
    <property type="component" value="Unassembled WGS sequence"/>
</dbReference>
<evidence type="ECO:0008006" key="4">
    <source>
        <dbReference type="Google" id="ProtNLM"/>
    </source>
</evidence>
<feature type="transmembrane region" description="Helical" evidence="1">
    <location>
        <begin position="257"/>
        <end position="277"/>
    </location>
</feature>
<feature type="transmembrane region" description="Helical" evidence="1">
    <location>
        <begin position="183"/>
        <end position="206"/>
    </location>
</feature>
<organism evidence="2 3">
    <name type="scientific">Bryocella elongata</name>
    <dbReference type="NCBI Taxonomy" id="863522"/>
    <lineage>
        <taxon>Bacteria</taxon>
        <taxon>Pseudomonadati</taxon>
        <taxon>Acidobacteriota</taxon>
        <taxon>Terriglobia</taxon>
        <taxon>Terriglobales</taxon>
        <taxon>Acidobacteriaceae</taxon>
        <taxon>Bryocella</taxon>
    </lineage>
</organism>
<accession>A0A1H5X4V0</accession>
<feature type="transmembrane region" description="Helical" evidence="1">
    <location>
        <begin position="99"/>
        <end position="116"/>
    </location>
</feature>
<keyword evidence="1" id="KW-0472">Membrane</keyword>
<gene>
    <name evidence="2" type="ORF">SAMN05421819_1862</name>
</gene>
<evidence type="ECO:0000256" key="1">
    <source>
        <dbReference type="SAM" id="Phobius"/>
    </source>
</evidence>
<protein>
    <recommendedName>
        <fullName evidence="4">Glycosyltransferase RgtA/B/C/D-like domain-containing protein</fullName>
    </recommendedName>
</protein>
<keyword evidence="3" id="KW-1185">Reference proteome</keyword>
<keyword evidence="1" id="KW-1133">Transmembrane helix</keyword>
<dbReference type="AlphaFoldDB" id="A0A1H5X4V0"/>
<dbReference type="OrthoDB" id="108572at2"/>
<feature type="transmembrane region" description="Helical" evidence="1">
    <location>
        <begin position="12"/>
        <end position="30"/>
    </location>
</feature>
<reference evidence="2 3" key="1">
    <citation type="submission" date="2016-10" db="EMBL/GenBank/DDBJ databases">
        <authorList>
            <person name="de Groot N.N."/>
        </authorList>
    </citation>
    <scope>NUCLEOTIDE SEQUENCE [LARGE SCALE GENOMIC DNA]</scope>
    <source>
        <strain evidence="2 3">DSM 22489</strain>
    </source>
</reference>
<feature type="transmembrane region" description="Helical" evidence="1">
    <location>
        <begin position="289"/>
        <end position="309"/>
    </location>
</feature>
<keyword evidence="1" id="KW-0812">Transmembrane</keyword>
<feature type="transmembrane region" description="Helical" evidence="1">
    <location>
        <begin position="123"/>
        <end position="139"/>
    </location>
</feature>
<feature type="transmembrane region" description="Helical" evidence="1">
    <location>
        <begin position="70"/>
        <end position="87"/>
    </location>
</feature>
<feature type="transmembrane region" description="Helical" evidence="1">
    <location>
        <begin position="145"/>
        <end position="176"/>
    </location>
</feature>
<name>A0A1H5X4V0_9BACT</name>
<dbReference type="EMBL" id="FNVA01000002">
    <property type="protein sequence ID" value="SEG06377.1"/>
    <property type="molecule type" value="Genomic_DNA"/>
</dbReference>
<evidence type="ECO:0000313" key="3">
    <source>
        <dbReference type="Proteomes" id="UP000236728"/>
    </source>
</evidence>
<proteinExistence type="predicted"/>
<sequence length="380" mass="41993">MQIADAKRAPERLLTWAPLLTGLAASYGPIAYNYGIALYFLSYAHGFVKRGLVGELFLPFAHFSAGGLRTIQFAFTFALFAATYWVFRELLFGSTQDRVFAGVLLAGPAIFSHIAIMFEQPDVTLLLLLLVIAAAFMRLNPTTAAFVSTLLSCVALLAHEGYSLALYPFVVATLWIACRQSRLAWWIAVLQVALVTAAFLAILHFGTLRVAPEVILADAARRSDVPIQRQVFDVMHSTLAQQQQLVAHFYAGHDFRILLAVSLAFTLPYAWLLLQLLRRVLRALHATTLDLVILCALFLTPLALCAFGHDVGRWQSDCAIDATFFLLVLAVTDQRARAELRAWASDSTPLLWLAWFLLLGPIDATSLRSVAHMSVLWAGN</sequence>